<dbReference type="EMBL" id="BAAAPE010000009">
    <property type="protein sequence ID" value="GAA2080207.1"/>
    <property type="molecule type" value="Genomic_DNA"/>
</dbReference>
<dbReference type="Pfam" id="PF06386">
    <property type="entry name" value="GvpL_GvpF"/>
    <property type="match status" value="1"/>
</dbReference>
<protein>
    <submittedName>
        <fullName evidence="5">GvpL/GvpF family gas vesicle protein</fullName>
    </submittedName>
</protein>
<dbReference type="InterPro" id="IPR009430">
    <property type="entry name" value="GvpL/GvpF"/>
</dbReference>
<organism evidence="5 6">
    <name type="scientific">Streptomyces albiaxialis</name>
    <dbReference type="NCBI Taxonomy" id="329523"/>
    <lineage>
        <taxon>Bacteria</taxon>
        <taxon>Bacillati</taxon>
        <taxon>Actinomycetota</taxon>
        <taxon>Actinomycetes</taxon>
        <taxon>Kitasatosporales</taxon>
        <taxon>Streptomycetaceae</taxon>
        <taxon>Streptomyces</taxon>
    </lineage>
</organism>
<dbReference type="Proteomes" id="UP001500016">
    <property type="component" value="Unassembled WGS sequence"/>
</dbReference>
<proteinExistence type="inferred from homology"/>
<comment type="similarity">
    <text evidence="3">Belongs to the gas vesicle GvpF/GvpL family.</text>
</comment>
<dbReference type="RefSeq" id="WP_344529701.1">
    <property type="nucleotide sequence ID" value="NZ_BAAAPE010000009.1"/>
</dbReference>
<feature type="compositionally biased region" description="Low complexity" evidence="4">
    <location>
        <begin position="253"/>
        <end position="262"/>
    </location>
</feature>
<accession>A0ABP5HKH0</accession>
<sequence length="280" mass="30292">MSAELRYVYAVTRPFDEPLPAELRGVDGTVPHTLLHDGLQAVISLVPEADFAEEPLRAHLEDLDWLSGTARAHQAVVDALTRLTCPLPLRLGTVYRDDEGVRRMLADGGPRFRRTLDRLEGRVEWGVKVSTERPEEPPPEPSASAPVSGRDYLRRRRSQVTARESALADAERLADALHAALARDAEDVRLHRPQNPKLSGASGRNLLNASYLVPGARSEAFLELLERLAASEPDVRVEVTGPWAPYSFAAETADAPADAAGDTSDDADASGDGAGVPEPT</sequence>
<evidence type="ECO:0000256" key="3">
    <source>
        <dbReference type="ARBA" id="ARBA00035643"/>
    </source>
</evidence>
<comment type="subcellular location">
    <subcellularLocation>
        <location evidence="2">Gas vesicle</location>
    </subcellularLocation>
</comment>
<feature type="region of interest" description="Disordered" evidence="4">
    <location>
        <begin position="129"/>
        <end position="152"/>
    </location>
</feature>
<dbReference type="PANTHER" id="PTHR36852:SF1">
    <property type="entry name" value="PROTEIN GVPL 2"/>
    <property type="match status" value="1"/>
</dbReference>
<reference evidence="6" key="1">
    <citation type="journal article" date="2019" name="Int. J. Syst. Evol. Microbiol.">
        <title>The Global Catalogue of Microorganisms (GCM) 10K type strain sequencing project: providing services to taxonomists for standard genome sequencing and annotation.</title>
        <authorList>
            <consortium name="The Broad Institute Genomics Platform"/>
            <consortium name="The Broad Institute Genome Sequencing Center for Infectious Disease"/>
            <person name="Wu L."/>
            <person name="Ma J."/>
        </authorList>
    </citation>
    <scope>NUCLEOTIDE SEQUENCE [LARGE SCALE GENOMIC DNA]</scope>
    <source>
        <strain evidence="6">JCM 15478</strain>
    </source>
</reference>
<comment type="caution">
    <text evidence="5">The sequence shown here is derived from an EMBL/GenBank/DDBJ whole genome shotgun (WGS) entry which is preliminary data.</text>
</comment>
<evidence type="ECO:0000256" key="1">
    <source>
        <dbReference type="ARBA" id="ARBA00022987"/>
    </source>
</evidence>
<evidence type="ECO:0000256" key="2">
    <source>
        <dbReference type="ARBA" id="ARBA00035108"/>
    </source>
</evidence>
<dbReference type="PANTHER" id="PTHR36852">
    <property type="entry name" value="PROTEIN GVPL 2"/>
    <property type="match status" value="1"/>
</dbReference>
<evidence type="ECO:0000313" key="6">
    <source>
        <dbReference type="Proteomes" id="UP001500016"/>
    </source>
</evidence>
<evidence type="ECO:0000256" key="4">
    <source>
        <dbReference type="SAM" id="MobiDB-lite"/>
    </source>
</evidence>
<evidence type="ECO:0000313" key="5">
    <source>
        <dbReference type="EMBL" id="GAA2080207.1"/>
    </source>
</evidence>
<keyword evidence="6" id="KW-1185">Reference proteome</keyword>
<name>A0ABP5HKH0_9ACTN</name>
<gene>
    <name evidence="5" type="ORF">GCM10009801_38360</name>
</gene>
<feature type="region of interest" description="Disordered" evidence="4">
    <location>
        <begin position="253"/>
        <end position="280"/>
    </location>
</feature>
<keyword evidence="1" id="KW-0304">Gas vesicle</keyword>